<gene>
    <name evidence="1" type="primary">AVEN_24275_1</name>
    <name evidence="1" type="ORF">TNIN_319911</name>
</gene>
<protein>
    <recommendedName>
        <fullName evidence="3">Reverse transcriptase</fullName>
    </recommendedName>
</protein>
<dbReference type="AlphaFoldDB" id="A0A8X6XK39"/>
<keyword evidence="2" id="KW-1185">Reference proteome</keyword>
<dbReference type="Proteomes" id="UP000886998">
    <property type="component" value="Unassembled WGS sequence"/>
</dbReference>
<name>A0A8X6XK39_9ARAC</name>
<reference evidence="1" key="1">
    <citation type="submission" date="2020-08" db="EMBL/GenBank/DDBJ databases">
        <title>Multicomponent nature underlies the extraordinary mechanical properties of spider dragline silk.</title>
        <authorList>
            <person name="Kono N."/>
            <person name="Nakamura H."/>
            <person name="Mori M."/>
            <person name="Yoshida Y."/>
            <person name="Ohtoshi R."/>
            <person name="Malay A.D."/>
            <person name="Moran D.A.P."/>
            <person name="Tomita M."/>
            <person name="Numata K."/>
            <person name="Arakawa K."/>
        </authorList>
    </citation>
    <scope>NUCLEOTIDE SEQUENCE</scope>
</reference>
<comment type="caution">
    <text evidence="1">The sequence shown here is derived from an EMBL/GenBank/DDBJ whole genome shotgun (WGS) entry which is preliminary data.</text>
</comment>
<sequence length="205" mass="23584">MKTNWEKFTRNLTVPDNFTLPEGNTPEDIDTQVAAFTDRLQQAYKDASKPLKNNDTFYICRDFKQLFKERKRARKTWHYTKSPADKNILHRLQKQIKKIVTKFEQRQWDESLACLEAEDGTLWRAAREIRKKAPPIPALKGPAKIAYSDTDKGEIIADSLQNQFKLNDINNDTDRAITHACSARGLSHCIRTARRVASSVMEGTS</sequence>
<dbReference type="OrthoDB" id="410155at2759"/>
<accession>A0A8X6XK39</accession>
<organism evidence="1 2">
    <name type="scientific">Trichonephila inaurata madagascariensis</name>
    <dbReference type="NCBI Taxonomy" id="2747483"/>
    <lineage>
        <taxon>Eukaryota</taxon>
        <taxon>Metazoa</taxon>
        <taxon>Ecdysozoa</taxon>
        <taxon>Arthropoda</taxon>
        <taxon>Chelicerata</taxon>
        <taxon>Arachnida</taxon>
        <taxon>Araneae</taxon>
        <taxon>Araneomorphae</taxon>
        <taxon>Entelegynae</taxon>
        <taxon>Araneoidea</taxon>
        <taxon>Nephilidae</taxon>
        <taxon>Trichonephila</taxon>
        <taxon>Trichonephila inaurata</taxon>
    </lineage>
</organism>
<proteinExistence type="predicted"/>
<evidence type="ECO:0000313" key="2">
    <source>
        <dbReference type="Proteomes" id="UP000886998"/>
    </source>
</evidence>
<evidence type="ECO:0000313" key="1">
    <source>
        <dbReference type="EMBL" id="GFY55372.1"/>
    </source>
</evidence>
<evidence type="ECO:0008006" key="3">
    <source>
        <dbReference type="Google" id="ProtNLM"/>
    </source>
</evidence>
<dbReference type="EMBL" id="BMAV01010353">
    <property type="protein sequence ID" value="GFY55372.1"/>
    <property type="molecule type" value="Genomic_DNA"/>
</dbReference>